<gene>
    <name evidence="2" type="ORF">CIG21_06210</name>
</gene>
<dbReference type="EMBL" id="NQMQ01000011">
    <property type="protein sequence ID" value="PAJ70109.1"/>
    <property type="molecule type" value="Genomic_DNA"/>
</dbReference>
<feature type="domain" description="Helix-turn-helix" evidence="1">
    <location>
        <begin position="12"/>
        <end position="57"/>
    </location>
</feature>
<proteinExistence type="predicted"/>
<dbReference type="Pfam" id="PF12728">
    <property type="entry name" value="HTH_17"/>
    <property type="match status" value="1"/>
</dbReference>
<organism evidence="2 3">
    <name type="scientific">Corynebacterium hadale</name>
    <dbReference type="NCBI Taxonomy" id="2026255"/>
    <lineage>
        <taxon>Bacteria</taxon>
        <taxon>Bacillati</taxon>
        <taxon>Actinomycetota</taxon>
        <taxon>Actinomycetes</taxon>
        <taxon>Mycobacteriales</taxon>
        <taxon>Corynebacteriaceae</taxon>
        <taxon>Corynebacterium</taxon>
    </lineage>
</organism>
<dbReference type="InterPro" id="IPR041657">
    <property type="entry name" value="HTH_17"/>
</dbReference>
<dbReference type="InterPro" id="IPR010093">
    <property type="entry name" value="SinI_DNA-bd"/>
</dbReference>
<protein>
    <recommendedName>
        <fullName evidence="1">Helix-turn-helix domain-containing protein</fullName>
    </recommendedName>
</protein>
<comment type="caution">
    <text evidence="2">The sequence shown here is derived from an EMBL/GenBank/DDBJ whole genome shotgun (WGS) entry which is preliminary data.</text>
</comment>
<dbReference type="Proteomes" id="UP000215771">
    <property type="component" value="Unassembled WGS sequence"/>
</dbReference>
<reference evidence="2 3" key="1">
    <citation type="submission" date="2017-08" db="EMBL/GenBank/DDBJ databases">
        <authorList>
            <person name="de Groot N.N."/>
        </authorList>
    </citation>
    <scope>NUCLEOTIDE SEQUENCE [LARGE SCALE GENOMIC DNA]</scope>
    <source>
        <strain evidence="2 3">NBT06-6</strain>
    </source>
</reference>
<evidence type="ECO:0000313" key="2">
    <source>
        <dbReference type="EMBL" id="PAJ70109.1"/>
    </source>
</evidence>
<dbReference type="GO" id="GO:0003677">
    <property type="term" value="F:DNA binding"/>
    <property type="evidence" value="ECO:0007669"/>
    <property type="project" value="InterPro"/>
</dbReference>
<dbReference type="InterPro" id="IPR009061">
    <property type="entry name" value="DNA-bd_dom_put_sf"/>
</dbReference>
<accession>A0A269PFS1</accession>
<name>A0A269PFS1_9CORY</name>
<dbReference type="AlphaFoldDB" id="A0A269PFS1"/>
<evidence type="ECO:0000313" key="3">
    <source>
        <dbReference type="Proteomes" id="UP000215771"/>
    </source>
</evidence>
<evidence type="ECO:0000259" key="1">
    <source>
        <dbReference type="Pfam" id="PF12728"/>
    </source>
</evidence>
<dbReference type="SUPFAM" id="SSF46955">
    <property type="entry name" value="Putative DNA-binding domain"/>
    <property type="match status" value="1"/>
</dbReference>
<dbReference type="NCBIfam" id="TIGR01764">
    <property type="entry name" value="excise"/>
    <property type="match status" value="1"/>
</dbReference>
<sequence length="67" mass="7560">MPKAGKNQHYETVSQAAKRTGLGERTLRRYIAEGNLVAYRAGRAIRLRPQDVDNLFTRTDAWAGGER</sequence>